<dbReference type="AlphaFoldDB" id="A0A0L9VEY5"/>
<feature type="compositionally biased region" description="Polar residues" evidence="1">
    <location>
        <begin position="33"/>
        <end position="49"/>
    </location>
</feature>
<accession>A0A0L9VEY5</accession>
<proteinExistence type="predicted"/>
<reference evidence="3" key="1">
    <citation type="journal article" date="2015" name="Proc. Natl. Acad. Sci. U.S.A.">
        <title>Genome sequencing of adzuki bean (Vigna angularis) provides insight into high starch and low fat accumulation and domestication.</title>
        <authorList>
            <person name="Yang K."/>
            <person name="Tian Z."/>
            <person name="Chen C."/>
            <person name="Luo L."/>
            <person name="Zhao B."/>
            <person name="Wang Z."/>
            <person name="Yu L."/>
            <person name="Li Y."/>
            <person name="Sun Y."/>
            <person name="Li W."/>
            <person name="Chen Y."/>
            <person name="Li Y."/>
            <person name="Zhang Y."/>
            <person name="Ai D."/>
            <person name="Zhao J."/>
            <person name="Shang C."/>
            <person name="Ma Y."/>
            <person name="Wu B."/>
            <person name="Wang M."/>
            <person name="Gao L."/>
            <person name="Sun D."/>
            <person name="Zhang P."/>
            <person name="Guo F."/>
            <person name="Wang W."/>
            <person name="Li Y."/>
            <person name="Wang J."/>
            <person name="Varshney R.K."/>
            <person name="Wang J."/>
            <person name="Ling H.Q."/>
            <person name="Wan P."/>
        </authorList>
    </citation>
    <scope>NUCLEOTIDE SEQUENCE</scope>
    <source>
        <strain evidence="3">cv. Jingnong 6</strain>
    </source>
</reference>
<feature type="region of interest" description="Disordered" evidence="1">
    <location>
        <begin position="1"/>
        <end position="49"/>
    </location>
</feature>
<evidence type="ECO:0000256" key="1">
    <source>
        <dbReference type="SAM" id="MobiDB-lite"/>
    </source>
</evidence>
<evidence type="ECO:0000313" key="3">
    <source>
        <dbReference type="Proteomes" id="UP000053144"/>
    </source>
</evidence>
<sequence length="107" mass="12077">MGRGRLHVQKEERAPRPANEWRQQLVGGGSSHFEVSSHQETPSSPSISVLDTKNGKEWLRVQSFPLKGKTHGFKGVLGSEFLEEWKALLQDLGEVKWRSSGAARRPW</sequence>
<protein>
    <submittedName>
        <fullName evidence="2">Uncharacterized protein</fullName>
    </submittedName>
</protein>
<gene>
    <name evidence="2" type="ORF">LR48_Vigan09g212100</name>
</gene>
<organism evidence="2 3">
    <name type="scientific">Phaseolus angularis</name>
    <name type="common">Azuki bean</name>
    <name type="synonym">Vigna angularis</name>
    <dbReference type="NCBI Taxonomy" id="3914"/>
    <lineage>
        <taxon>Eukaryota</taxon>
        <taxon>Viridiplantae</taxon>
        <taxon>Streptophyta</taxon>
        <taxon>Embryophyta</taxon>
        <taxon>Tracheophyta</taxon>
        <taxon>Spermatophyta</taxon>
        <taxon>Magnoliopsida</taxon>
        <taxon>eudicotyledons</taxon>
        <taxon>Gunneridae</taxon>
        <taxon>Pentapetalae</taxon>
        <taxon>rosids</taxon>
        <taxon>fabids</taxon>
        <taxon>Fabales</taxon>
        <taxon>Fabaceae</taxon>
        <taxon>Papilionoideae</taxon>
        <taxon>50 kb inversion clade</taxon>
        <taxon>NPAAA clade</taxon>
        <taxon>indigoferoid/millettioid clade</taxon>
        <taxon>Phaseoleae</taxon>
        <taxon>Vigna</taxon>
    </lineage>
</organism>
<dbReference type="Gramene" id="KOM53462">
    <property type="protein sequence ID" value="KOM53462"/>
    <property type="gene ID" value="LR48_Vigan09g212100"/>
</dbReference>
<name>A0A0L9VEY5_PHAAN</name>
<evidence type="ECO:0000313" key="2">
    <source>
        <dbReference type="EMBL" id="KOM53462.1"/>
    </source>
</evidence>
<dbReference type="EMBL" id="CM003379">
    <property type="protein sequence ID" value="KOM53462.1"/>
    <property type="molecule type" value="Genomic_DNA"/>
</dbReference>
<dbReference type="Proteomes" id="UP000053144">
    <property type="component" value="Chromosome 9"/>
</dbReference>